<dbReference type="Proteomes" id="UP000470051">
    <property type="component" value="Unassembled WGS sequence"/>
</dbReference>
<evidence type="ECO:0000313" key="1">
    <source>
        <dbReference type="EMBL" id="NDL23828.1"/>
    </source>
</evidence>
<accession>A0ABX0AST2</accession>
<keyword evidence="2" id="KW-1185">Reference proteome</keyword>
<comment type="caution">
    <text evidence="1">The sequence shown here is derived from an EMBL/GenBank/DDBJ whole genome shotgun (WGS) entry which is preliminary data.</text>
</comment>
<proteinExistence type="predicted"/>
<organism evidence="1 2">
    <name type="scientific">Photorhabdus kayaii</name>
    <dbReference type="NCBI Taxonomy" id="230088"/>
    <lineage>
        <taxon>Bacteria</taxon>
        <taxon>Pseudomonadati</taxon>
        <taxon>Pseudomonadota</taxon>
        <taxon>Gammaproteobacteria</taxon>
        <taxon>Enterobacterales</taxon>
        <taxon>Morganellaceae</taxon>
        <taxon>Photorhabdus</taxon>
    </lineage>
</organism>
<dbReference type="EMBL" id="WSFE01000001">
    <property type="protein sequence ID" value="NDL23828.1"/>
    <property type="molecule type" value="Genomic_DNA"/>
</dbReference>
<evidence type="ECO:0000313" key="2">
    <source>
        <dbReference type="Proteomes" id="UP000470051"/>
    </source>
</evidence>
<reference evidence="1 2" key="1">
    <citation type="submission" date="2019-12" db="EMBL/GenBank/DDBJ databases">
        <title>Engineering Photorhabdus to improve their lethality against agricultural pests.</title>
        <authorList>
            <person name="Machado R.A.R."/>
        </authorList>
    </citation>
    <scope>NUCLEOTIDE SEQUENCE [LARGE SCALE GENOMIC DNA]</scope>
    <source>
        <strain evidence="1 2">M-HU2</strain>
    </source>
</reference>
<protein>
    <submittedName>
        <fullName evidence="1">Uncharacterized protein</fullName>
    </submittedName>
</protein>
<sequence>MTGVSECSQQRGNLKDDGYRMIISVIYSDTKNTVTILKVAIKKQISTNQSRYLSWTKIINTLLLSNK</sequence>
<gene>
    <name evidence="1" type="ORF">GPY42_00980</name>
</gene>
<dbReference type="RefSeq" id="WP_146748033.1">
    <property type="nucleotide sequence ID" value="NZ_CAWPKC010000001.1"/>
</dbReference>
<name>A0ABX0AST2_9GAMM</name>